<protein>
    <submittedName>
        <fullName evidence="1">Uncharacterized protein</fullName>
    </submittedName>
</protein>
<proteinExistence type="predicted"/>
<organism evidence="1 2">
    <name type="scientific">Popillia japonica</name>
    <name type="common">Japanese beetle</name>
    <dbReference type="NCBI Taxonomy" id="7064"/>
    <lineage>
        <taxon>Eukaryota</taxon>
        <taxon>Metazoa</taxon>
        <taxon>Ecdysozoa</taxon>
        <taxon>Arthropoda</taxon>
        <taxon>Hexapoda</taxon>
        <taxon>Insecta</taxon>
        <taxon>Pterygota</taxon>
        <taxon>Neoptera</taxon>
        <taxon>Endopterygota</taxon>
        <taxon>Coleoptera</taxon>
        <taxon>Polyphaga</taxon>
        <taxon>Scarabaeiformia</taxon>
        <taxon>Scarabaeidae</taxon>
        <taxon>Rutelinae</taxon>
        <taxon>Popillia</taxon>
    </lineage>
</organism>
<reference evidence="1 2" key="1">
    <citation type="journal article" date="2024" name="BMC Genomics">
        <title>De novo assembly and annotation of Popillia japonica's genome with initial clues to its potential as an invasive pest.</title>
        <authorList>
            <person name="Cucini C."/>
            <person name="Boschi S."/>
            <person name="Funari R."/>
            <person name="Cardaioli E."/>
            <person name="Iannotti N."/>
            <person name="Marturano G."/>
            <person name="Paoli F."/>
            <person name="Bruttini M."/>
            <person name="Carapelli A."/>
            <person name="Frati F."/>
            <person name="Nardi F."/>
        </authorList>
    </citation>
    <scope>NUCLEOTIDE SEQUENCE [LARGE SCALE GENOMIC DNA]</scope>
    <source>
        <strain evidence="1">DMR45628</strain>
    </source>
</reference>
<dbReference type="AlphaFoldDB" id="A0AAW1JWB2"/>
<accession>A0AAW1JWB2</accession>
<sequence length="69" mass="7601">MPNELVVSDELKQFVEEVLAKNNISLKSKIEYGSGSEIGDGYISKTFAVVVTDEEKSLHLFLKTPLGLT</sequence>
<keyword evidence="2" id="KW-1185">Reference proteome</keyword>
<evidence type="ECO:0000313" key="1">
    <source>
        <dbReference type="EMBL" id="KAK9708878.1"/>
    </source>
</evidence>
<dbReference type="Proteomes" id="UP001458880">
    <property type="component" value="Unassembled WGS sequence"/>
</dbReference>
<evidence type="ECO:0000313" key="2">
    <source>
        <dbReference type="Proteomes" id="UP001458880"/>
    </source>
</evidence>
<gene>
    <name evidence="1" type="ORF">QE152_g26968</name>
</gene>
<comment type="caution">
    <text evidence="1">The sequence shown here is derived from an EMBL/GenBank/DDBJ whole genome shotgun (WGS) entry which is preliminary data.</text>
</comment>
<name>A0AAW1JWB2_POPJA</name>
<dbReference type="EMBL" id="JASPKY010000320">
    <property type="protein sequence ID" value="KAK9708878.1"/>
    <property type="molecule type" value="Genomic_DNA"/>
</dbReference>